<feature type="transmembrane region" description="Helical" evidence="7">
    <location>
        <begin position="542"/>
        <end position="570"/>
    </location>
</feature>
<feature type="transmembrane region" description="Helical" evidence="7">
    <location>
        <begin position="94"/>
        <end position="115"/>
    </location>
</feature>
<keyword evidence="5 7" id="KW-0472">Membrane</keyword>
<evidence type="ECO:0000313" key="8">
    <source>
        <dbReference type="EMBL" id="GAA4548708.1"/>
    </source>
</evidence>
<dbReference type="InterPro" id="IPR001851">
    <property type="entry name" value="ABC_transp_permease"/>
</dbReference>
<feature type="transmembrane region" description="Helical" evidence="7">
    <location>
        <begin position="460"/>
        <end position="480"/>
    </location>
</feature>
<feature type="transmembrane region" description="Helical" evidence="7">
    <location>
        <begin position="334"/>
        <end position="352"/>
    </location>
</feature>
<evidence type="ECO:0000256" key="1">
    <source>
        <dbReference type="ARBA" id="ARBA00004651"/>
    </source>
</evidence>
<protein>
    <recommendedName>
        <fullName evidence="10">Branched-chain amino acid transport system permease protein</fullName>
    </recommendedName>
</protein>
<accession>A0ABP8RUR3</accession>
<feature type="transmembrane region" description="Helical" evidence="7">
    <location>
        <begin position="260"/>
        <end position="282"/>
    </location>
</feature>
<dbReference type="PANTHER" id="PTHR30482:SF10">
    <property type="entry name" value="HIGH-AFFINITY BRANCHED-CHAIN AMINO ACID TRANSPORT PROTEIN BRAE"/>
    <property type="match status" value="1"/>
</dbReference>
<feature type="transmembrane region" description="Helical" evidence="7">
    <location>
        <begin position="413"/>
        <end position="434"/>
    </location>
</feature>
<feature type="transmembrane region" description="Helical" evidence="7">
    <location>
        <begin position="309"/>
        <end position="328"/>
    </location>
</feature>
<comment type="caution">
    <text evidence="8">The sequence shown here is derived from an EMBL/GenBank/DDBJ whole genome shotgun (WGS) entry which is preliminary data.</text>
</comment>
<keyword evidence="2" id="KW-1003">Cell membrane</keyword>
<keyword evidence="9" id="KW-1185">Reference proteome</keyword>
<name>A0ABP8RUR3_9PSEU</name>
<feature type="transmembrane region" description="Helical" evidence="7">
    <location>
        <begin position="59"/>
        <end position="82"/>
    </location>
</feature>
<evidence type="ECO:0000256" key="3">
    <source>
        <dbReference type="ARBA" id="ARBA00022692"/>
    </source>
</evidence>
<dbReference type="EMBL" id="BAABGT010000040">
    <property type="protein sequence ID" value="GAA4548708.1"/>
    <property type="molecule type" value="Genomic_DNA"/>
</dbReference>
<dbReference type="CDD" id="cd06582">
    <property type="entry name" value="TM_PBP1_LivH_like"/>
    <property type="match status" value="1"/>
</dbReference>
<organism evidence="8 9">
    <name type="scientific">Pseudonocardia xishanensis</name>
    <dbReference type="NCBI Taxonomy" id="630995"/>
    <lineage>
        <taxon>Bacteria</taxon>
        <taxon>Bacillati</taxon>
        <taxon>Actinomycetota</taxon>
        <taxon>Actinomycetes</taxon>
        <taxon>Pseudonocardiales</taxon>
        <taxon>Pseudonocardiaceae</taxon>
        <taxon>Pseudonocardia</taxon>
    </lineage>
</organism>
<gene>
    <name evidence="8" type="ORF">GCM10023175_35610</name>
</gene>
<keyword evidence="4 7" id="KW-1133">Transmembrane helix</keyword>
<dbReference type="CDD" id="cd06581">
    <property type="entry name" value="TM_PBP1_LivM_like"/>
    <property type="match status" value="1"/>
</dbReference>
<proteinExistence type="predicted"/>
<sequence length="645" mass="65251">MSLDLQLALSGLGTAGAVALLALGLVVTFKGSGTLNFAHGAYATAAVYTYVGLAEPLGVAAAVVIGLAVPVAIAALVQVLVMQRLSEAPVLAKVVATLGVMLTIQAFISALTGGATPNPPRLLPAGPVTLGPGITIGADRLIILGIVVVLALGLAAAFARTRFGIVTRAGAQDEEAVVLTGTSVNRVALANGCIGAFLAGLAGILLAGFAPISPTFFTSVLITAIAAAMATGFRSVLGTVGVALLIGVAQAVIVRHSSSWNVFGLVGWAEALPVLVIMLVVLGRGRSIPVRGATARLGLPQVPVVRRPWAAALALLVVGGLLVWVLPVSLGDPLAMSMISFVICLSLVVLVGYAGQVSLGQMAFAGLAALVTARIASETGLGFPWAGIVGVVVAVVCGVVLALPALRVRGIELAVVTLGAALVLELMVFNSPLLNGTTSGSSVPPPELWGLDLDSITNPVGFGLLTVVVAALVLWAVASLRRSDLGRQMLSVRENEQGAAASGVSVTRVKLTAFVISSALAGVAGVLFVYRSGQVTYDSFLVLQSVFFVAIVYLGGIGSVGGALVVALFFAPGGIGSHLSAVIWHDGWMQVIAGLVLLQVVVSHPDGLAGVPRQLTTHRARRRNRTAATAPAPETPVPAGSSSRG</sequence>
<feature type="transmembrane region" description="Helical" evidence="7">
    <location>
        <begin position="236"/>
        <end position="254"/>
    </location>
</feature>
<evidence type="ECO:0000256" key="4">
    <source>
        <dbReference type="ARBA" id="ARBA00022989"/>
    </source>
</evidence>
<evidence type="ECO:0000256" key="7">
    <source>
        <dbReference type="SAM" id="Phobius"/>
    </source>
</evidence>
<dbReference type="InterPro" id="IPR043428">
    <property type="entry name" value="LivM-like"/>
</dbReference>
<feature type="transmembrane region" description="Helical" evidence="7">
    <location>
        <begin position="6"/>
        <end position="27"/>
    </location>
</feature>
<keyword evidence="3 7" id="KW-0812">Transmembrane</keyword>
<dbReference type="Proteomes" id="UP001501598">
    <property type="component" value="Unassembled WGS sequence"/>
</dbReference>
<feature type="transmembrane region" description="Helical" evidence="7">
    <location>
        <begin position="511"/>
        <end position="530"/>
    </location>
</feature>
<evidence type="ECO:0000256" key="5">
    <source>
        <dbReference type="ARBA" id="ARBA00023136"/>
    </source>
</evidence>
<comment type="subcellular location">
    <subcellularLocation>
        <location evidence="1">Cell membrane</location>
        <topology evidence="1">Multi-pass membrane protein</topology>
    </subcellularLocation>
</comment>
<dbReference type="RefSeq" id="WP_345419343.1">
    <property type="nucleotide sequence ID" value="NZ_BAABGT010000040.1"/>
</dbReference>
<evidence type="ECO:0000313" key="9">
    <source>
        <dbReference type="Proteomes" id="UP001501598"/>
    </source>
</evidence>
<feature type="transmembrane region" description="Helical" evidence="7">
    <location>
        <begin position="141"/>
        <end position="159"/>
    </location>
</feature>
<feature type="compositionally biased region" description="Basic residues" evidence="6">
    <location>
        <begin position="616"/>
        <end position="625"/>
    </location>
</feature>
<dbReference type="Pfam" id="PF02653">
    <property type="entry name" value="BPD_transp_2"/>
    <property type="match status" value="2"/>
</dbReference>
<evidence type="ECO:0000256" key="2">
    <source>
        <dbReference type="ARBA" id="ARBA00022475"/>
    </source>
</evidence>
<reference evidence="9" key="1">
    <citation type="journal article" date="2019" name="Int. J. Syst. Evol. Microbiol.">
        <title>The Global Catalogue of Microorganisms (GCM) 10K type strain sequencing project: providing services to taxonomists for standard genome sequencing and annotation.</title>
        <authorList>
            <consortium name="The Broad Institute Genomics Platform"/>
            <consortium name="The Broad Institute Genome Sequencing Center for Infectious Disease"/>
            <person name="Wu L."/>
            <person name="Ma J."/>
        </authorList>
    </citation>
    <scope>NUCLEOTIDE SEQUENCE [LARGE SCALE GENOMIC DNA]</scope>
    <source>
        <strain evidence="9">JCM 17906</strain>
    </source>
</reference>
<evidence type="ECO:0000256" key="6">
    <source>
        <dbReference type="SAM" id="MobiDB-lite"/>
    </source>
</evidence>
<feature type="region of interest" description="Disordered" evidence="6">
    <location>
        <begin position="613"/>
        <end position="645"/>
    </location>
</feature>
<dbReference type="PANTHER" id="PTHR30482">
    <property type="entry name" value="HIGH-AFFINITY BRANCHED-CHAIN AMINO ACID TRANSPORT SYSTEM PERMEASE"/>
    <property type="match status" value="1"/>
</dbReference>
<evidence type="ECO:0008006" key="10">
    <source>
        <dbReference type="Google" id="ProtNLM"/>
    </source>
</evidence>
<feature type="transmembrane region" description="Helical" evidence="7">
    <location>
        <begin position="187"/>
        <end position="206"/>
    </location>
</feature>
<feature type="transmembrane region" description="Helical" evidence="7">
    <location>
        <begin position="383"/>
        <end position="406"/>
    </location>
</feature>